<organism evidence="3 4">
    <name type="scientific">Coprinellus micaceus</name>
    <name type="common">Glistening ink-cap mushroom</name>
    <name type="synonym">Coprinus micaceus</name>
    <dbReference type="NCBI Taxonomy" id="71717"/>
    <lineage>
        <taxon>Eukaryota</taxon>
        <taxon>Fungi</taxon>
        <taxon>Dikarya</taxon>
        <taxon>Basidiomycota</taxon>
        <taxon>Agaricomycotina</taxon>
        <taxon>Agaricomycetes</taxon>
        <taxon>Agaricomycetidae</taxon>
        <taxon>Agaricales</taxon>
        <taxon>Agaricineae</taxon>
        <taxon>Psathyrellaceae</taxon>
        <taxon>Coprinellus</taxon>
    </lineage>
</organism>
<keyword evidence="4" id="KW-1185">Reference proteome</keyword>
<dbReference type="Pfam" id="PF20209">
    <property type="entry name" value="DUF6570"/>
    <property type="match status" value="1"/>
</dbReference>
<evidence type="ECO:0000313" key="3">
    <source>
        <dbReference type="EMBL" id="TEB38499.1"/>
    </source>
</evidence>
<feature type="non-terminal residue" evidence="3">
    <location>
        <position position="1"/>
    </location>
</feature>
<accession>A0A4Y7TY54</accession>
<comment type="caution">
    <text evidence="3">The sequence shown here is derived from an EMBL/GenBank/DDBJ whole genome shotgun (WGS) entry which is preliminary data.</text>
</comment>
<protein>
    <recommendedName>
        <fullName evidence="2">DUF6570 domain-containing protein</fullName>
    </recommendedName>
</protein>
<evidence type="ECO:0000259" key="2">
    <source>
        <dbReference type="Pfam" id="PF20209"/>
    </source>
</evidence>
<evidence type="ECO:0000256" key="1">
    <source>
        <dbReference type="SAM" id="MobiDB-lite"/>
    </source>
</evidence>
<evidence type="ECO:0000313" key="4">
    <source>
        <dbReference type="Proteomes" id="UP000298030"/>
    </source>
</evidence>
<reference evidence="3 4" key="1">
    <citation type="journal article" date="2019" name="Nat. Ecol. Evol.">
        <title>Megaphylogeny resolves global patterns of mushroom evolution.</title>
        <authorList>
            <person name="Varga T."/>
            <person name="Krizsan K."/>
            <person name="Foldi C."/>
            <person name="Dima B."/>
            <person name="Sanchez-Garcia M."/>
            <person name="Sanchez-Ramirez S."/>
            <person name="Szollosi G.J."/>
            <person name="Szarkandi J.G."/>
            <person name="Papp V."/>
            <person name="Albert L."/>
            <person name="Andreopoulos W."/>
            <person name="Angelini C."/>
            <person name="Antonin V."/>
            <person name="Barry K.W."/>
            <person name="Bougher N.L."/>
            <person name="Buchanan P."/>
            <person name="Buyck B."/>
            <person name="Bense V."/>
            <person name="Catcheside P."/>
            <person name="Chovatia M."/>
            <person name="Cooper J."/>
            <person name="Damon W."/>
            <person name="Desjardin D."/>
            <person name="Finy P."/>
            <person name="Geml J."/>
            <person name="Haridas S."/>
            <person name="Hughes K."/>
            <person name="Justo A."/>
            <person name="Karasinski D."/>
            <person name="Kautmanova I."/>
            <person name="Kiss B."/>
            <person name="Kocsube S."/>
            <person name="Kotiranta H."/>
            <person name="LaButti K.M."/>
            <person name="Lechner B.E."/>
            <person name="Liimatainen K."/>
            <person name="Lipzen A."/>
            <person name="Lukacs Z."/>
            <person name="Mihaltcheva S."/>
            <person name="Morgado L.N."/>
            <person name="Niskanen T."/>
            <person name="Noordeloos M.E."/>
            <person name="Ohm R.A."/>
            <person name="Ortiz-Santana B."/>
            <person name="Ovrebo C."/>
            <person name="Racz N."/>
            <person name="Riley R."/>
            <person name="Savchenko A."/>
            <person name="Shiryaev A."/>
            <person name="Soop K."/>
            <person name="Spirin V."/>
            <person name="Szebenyi C."/>
            <person name="Tomsovsky M."/>
            <person name="Tulloss R.E."/>
            <person name="Uehling J."/>
            <person name="Grigoriev I.V."/>
            <person name="Vagvolgyi C."/>
            <person name="Papp T."/>
            <person name="Martin F.M."/>
            <person name="Miettinen O."/>
            <person name="Hibbett D.S."/>
            <person name="Nagy L.G."/>
        </authorList>
    </citation>
    <scope>NUCLEOTIDE SEQUENCE [LARGE SCALE GENOMIC DNA]</scope>
    <source>
        <strain evidence="3 4">FP101781</strain>
    </source>
</reference>
<feature type="region of interest" description="Disordered" evidence="1">
    <location>
        <begin position="106"/>
        <end position="128"/>
    </location>
</feature>
<dbReference type="STRING" id="71717.A0A4Y7TY54"/>
<feature type="domain" description="DUF6570" evidence="2">
    <location>
        <begin position="1"/>
        <end position="86"/>
    </location>
</feature>
<proteinExistence type="predicted"/>
<gene>
    <name evidence="3" type="ORF">FA13DRAFT_1576626</name>
</gene>
<name>A0A4Y7TY54_COPMI</name>
<dbReference type="InterPro" id="IPR046700">
    <property type="entry name" value="DUF6570"/>
</dbReference>
<feature type="non-terminal residue" evidence="3">
    <location>
        <position position="216"/>
    </location>
</feature>
<dbReference type="OrthoDB" id="3235800at2759"/>
<sequence>QRALKGNVVVFPQHPEPLPFLLPPPVGEILEYVCVVFVGSTMPTSEWLEKYAYPLLVRPDRVRAALMWLKDHNKLYENVRINEETLCALPSDGLLPFHIEHIDPSSDHGATTSGYDPDSPPPVGDPNRRVPFPSLAVTDIGKNAKSGQLRAAAIRHIKENRGAFIAVPHDPFFVNEFSNPHLFPSLYPTLFPYGVGGIEDAARLQRVSFENHVKHL</sequence>
<dbReference type="AlphaFoldDB" id="A0A4Y7TY54"/>
<dbReference type="Proteomes" id="UP000298030">
    <property type="component" value="Unassembled WGS sequence"/>
</dbReference>
<dbReference type="EMBL" id="QPFP01000003">
    <property type="protein sequence ID" value="TEB38499.1"/>
    <property type="molecule type" value="Genomic_DNA"/>
</dbReference>